<proteinExistence type="predicted"/>
<dbReference type="EMBL" id="JARQZJ010000009">
    <property type="protein sequence ID" value="KAK9872156.1"/>
    <property type="molecule type" value="Genomic_DNA"/>
</dbReference>
<dbReference type="Proteomes" id="UP001431783">
    <property type="component" value="Unassembled WGS sequence"/>
</dbReference>
<comment type="caution">
    <text evidence="1">The sequence shown here is derived from an EMBL/GenBank/DDBJ whole genome shotgun (WGS) entry which is preliminary data.</text>
</comment>
<sequence length="117" mass="13424">MNNDTPNETYKTVKRVYDNLLRDNKLQKFKQKVTYSDNKSKSLWSGVKEIKGITGKTMQAPGDLIKIAGDFSTYLQTLDTNNLHQVTINTHLQHSLLSNVNSFTLKKKKDVIFSKFN</sequence>
<keyword evidence="2" id="KW-1185">Reference proteome</keyword>
<gene>
    <name evidence="1" type="ORF">WA026_016210</name>
</gene>
<name>A0AAW1TLB4_9CUCU</name>
<dbReference type="AlphaFoldDB" id="A0AAW1TLB4"/>
<reference evidence="1 2" key="1">
    <citation type="submission" date="2023-03" db="EMBL/GenBank/DDBJ databases">
        <title>Genome insight into feeding habits of ladybird beetles.</title>
        <authorList>
            <person name="Li H.-S."/>
            <person name="Huang Y.-H."/>
            <person name="Pang H."/>
        </authorList>
    </citation>
    <scope>NUCLEOTIDE SEQUENCE [LARGE SCALE GENOMIC DNA]</scope>
    <source>
        <strain evidence="1">SYSU_2023b</strain>
        <tissue evidence="1">Whole body</tissue>
    </source>
</reference>
<evidence type="ECO:0000313" key="1">
    <source>
        <dbReference type="EMBL" id="KAK9872156.1"/>
    </source>
</evidence>
<protein>
    <submittedName>
        <fullName evidence="1">Uncharacterized protein</fullName>
    </submittedName>
</protein>
<evidence type="ECO:0000313" key="2">
    <source>
        <dbReference type="Proteomes" id="UP001431783"/>
    </source>
</evidence>
<organism evidence="1 2">
    <name type="scientific">Henosepilachna vigintioctopunctata</name>
    <dbReference type="NCBI Taxonomy" id="420089"/>
    <lineage>
        <taxon>Eukaryota</taxon>
        <taxon>Metazoa</taxon>
        <taxon>Ecdysozoa</taxon>
        <taxon>Arthropoda</taxon>
        <taxon>Hexapoda</taxon>
        <taxon>Insecta</taxon>
        <taxon>Pterygota</taxon>
        <taxon>Neoptera</taxon>
        <taxon>Endopterygota</taxon>
        <taxon>Coleoptera</taxon>
        <taxon>Polyphaga</taxon>
        <taxon>Cucujiformia</taxon>
        <taxon>Coccinelloidea</taxon>
        <taxon>Coccinellidae</taxon>
        <taxon>Epilachninae</taxon>
        <taxon>Epilachnini</taxon>
        <taxon>Henosepilachna</taxon>
    </lineage>
</organism>
<accession>A0AAW1TLB4</accession>